<evidence type="ECO:0000313" key="2">
    <source>
        <dbReference type="Proteomes" id="UP000295292"/>
    </source>
</evidence>
<dbReference type="AlphaFoldDB" id="A0A4R6WC84"/>
<dbReference type="OrthoDB" id="702709at2"/>
<protein>
    <submittedName>
        <fullName evidence="1">Uncharacterized protein</fullName>
    </submittedName>
</protein>
<name>A0A4R6WC84_9SPHI</name>
<dbReference type="RefSeq" id="WP_133586185.1">
    <property type="nucleotide sequence ID" value="NZ_SNYV01000017.1"/>
</dbReference>
<proteinExistence type="predicted"/>
<keyword evidence="2" id="KW-1185">Reference proteome</keyword>
<organism evidence="1 2">
    <name type="scientific">Sphingobacterium yanglingense</name>
    <dbReference type="NCBI Taxonomy" id="1437280"/>
    <lineage>
        <taxon>Bacteria</taxon>
        <taxon>Pseudomonadati</taxon>
        <taxon>Bacteroidota</taxon>
        <taxon>Sphingobacteriia</taxon>
        <taxon>Sphingobacteriales</taxon>
        <taxon>Sphingobacteriaceae</taxon>
        <taxon>Sphingobacterium</taxon>
    </lineage>
</organism>
<dbReference type="EMBL" id="SNYV01000017">
    <property type="protein sequence ID" value="TDQ75429.1"/>
    <property type="molecule type" value="Genomic_DNA"/>
</dbReference>
<gene>
    <name evidence="1" type="ORF">CLV99_4034</name>
</gene>
<sequence length="185" mass="22121">METKTHKTKKLRYLAPEYVSEPNRFLKEVVQNWGINWSLNFGFLFSYSMCPMLDRNRVFDYGFTYLHLAQMIEAAYAVLKMRNWQPTSKKKLFQYKDFGELSALLLDKEKIDAQRIICDFFGFMNLRDWYDFLDELLLSSDINNKRKQGYEIEQELLIAREFILLLPDALLQIHKDNVAYFNPQS</sequence>
<accession>A0A4R6WC84</accession>
<evidence type="ECO:0000313" key="1">
    <source>
        <dbReference type="EMBL" id="TDQ75429.1"/>
    </source>
</evidence>
<reference evidence="1 2" key="1">
    <citation type="submission" date="2019-03" db="EMBL/GenBank/DDBJ databases">
        <title>Genomic Encyclopedia of Archaeal and Bacterial Type Strains, Phase II (KMG-II): from individual species to whole genera.</title>
        <authorList>
            <person name="Goeker M."/>
        </authorList>
    </citation>
    <scope>NUCLEOTIDE SEQUENCE [LARGE SCALE GENOMIC DNA]</scope>
    <source>
        <strain evidence="1 2">DSM 28353</strain>
    </source>
</reference>
<dbReference type="Proteomes" id="UP000295292">
    <property type="component" value="Unassembled WGS sequence"/>
</dbReference>
<comment type="caution">
    <text evidence="1">The sequence shown here is derived from an EMBL/GenBank/DDBJ whole genome shotgun (WGS) entry which is preliminary data.</text>
</comment>